<dbReference type="Proteomes" id="UP001295469">
    <property type="component" value="Chromosome A03"/>
</dbReference>
<keyword evidence="1" id="KW-0472">Membrane</keyword>
<gene>
    <name evidence="2" type="ORF">DARMORV10_A03P42120.1</name>
</gene>
<dbReference type="AlphaFoldDB" id="A0A816VR69"/>
<keyword evidence="1" id="KW-1133">Transmembrane helix</keyword>
<evidence type="ECO:0000313" key="2">
    <source>
        <dbReference type="EMBL" id="CAF2128342.1"/>
    </source>
</evidence>
<protein>
    <submittedName>
        <fullName evidence="2">(rape) hypothetical protein</fullName>
    </submittedName>
</protein>
<sequence>MSFGRLCLSRRLLTCLNVVLRKLSGCFRLLTIIFGLCSLMYVGVEV</sequence>
<feature type="transmembrane region" description="Helical" evidence="1">
    <location>
        <begin position="26"/>
        <end position="44"/>
    </location>
</feature>
<evidence type="ECO:0000256" key="1">
    <source>
        <dbReference type="SAM" id="Phobius"/>
    </source>
</evidence>
<proteinExistence type="predicted"/>
<name>A0A816VR69_BRANA</name>
<organism evidence="2">
    <name type="scientific">Brassica napus</name>
    <name type="common">Rape</name>
    <dbReference type="NCBI Taxonomy" id="3708"/>
    <lineage>
        <taxon>Eukaryota</taxon>
        <taxon>Viridiplantae</taxon>
        <taxon>Streptophyta</taxon>
        <taxon>Embryophyta</taxon>
        <taxon>Tracheophyta</taxon>
        <taxon>Spermatophyta</taxon>
        <taxon>Magnoliopsida</taxon>
        <taxon>eudicotyledons</taxon>
        <taxon>Gunneridae</taxon>
        <taxon>Pentapetalae</taxon>
        <taxon>rosids</taxon>
        <taxon>malvids</taxon>
        <taxon>Brassicales</taxon>
        <taxon>Brassicaceae</taxon>
        <taxon>Brassiceae</taxon>
        <taxon>Brassica</taxon>
    </lineage>
</organism>
<reference evidence="2" key="1">
    <citation type="submission" date="2021-01" db="EMBL/GenBank/DDBJ databases">
        <authorList>
            <consortium name="Genoscope - CEA"/>
            <person name="William W."/>
        </authorList>
    </citation>
    <scope>NUCLEOTIDE SEQUENCE</scope>
</reference>
<accession>A0A816VR69</accession>
<keyword evidence="1" id="KW-0812">Transmembrane</keyword>
<dbReference type="EMBL" id="HG994357">
    <property type="protein sequence ID" value="CAF2128342.1"/>
    <property type="molecule type" value="Genomic_DNA"/>
</dbReference>